<name>A0ACB8RRM0_9AGAM</name>
<feature type="non-terminal residue" evidence="1">
    <location>
        <position position="105"/>
    </location>
</feature>
<reference evidence="1" key="1">
    <citation type="submission" date="2021-02" db="EMBL/GenBank/DDBJ databases">
        <authorList>
            <consortium name="DOE Joint Genome Institute"/>
            <person name="Ahrendt S."/>
            <person name="Looney B.P."/>
            <person name="Miyauchi S."/>
            <person name="Morin E."/>
            <person name="Drula E."/>
            <person name="Courty P.E."/>
            <person name="Chicoki N."/>
            <person name="Fauchery L."/>
            <person name="Kohler A."/>
            <person name="Kuo A."/>
            <person name="Labutti K."/>
            <person name="Pangilinan J."/>
            <person name="Lipzen A."/>
            <person name="Riley R."/>
            <person name="Andreopoulos W."/>
            <person name="He G."/>
            <person name="Johnson J."/>
            <person name="Barry K.W."/>
            <person name="Grigoriev I.V."/>
            <person name="Nagy L."/>
            <person name="Hibbett D."/>
            <person name="Henrissat B."/>
            <person name="Matheny P.B."/>
            <person name="Labbe J."/>
            <person name="Martin F."/>
        </authorList>
    </citation>
    <scope>NUCLEOTIDE SEQUENCE</scope>
    <source>
        <strain evidence="1">FP105234-sp</strain>
    </source>
</reference>
<organism evidence="1 2">
    <name type="scientific">Auriscalpium vulgare</name>
    <dbReference type="NCBI Taxonomy" id="40419"/>
    <lineage>
        <taxon>Eukaryota</taxon>
        <taxon>Fungi</taxon>
        <taxon>Dikarya</taxon>
        <taxon>Basidiomycota</taxon>
        <taxon>Agaricomycotina</taxon>
        <taxon>Agaricomycetes</taxon>
        <taxon>Russulales</taxon>
        <taxon>Auriscalpiaceae</taxon>
        <taxon>Auriscalpium</taxon>
    </lineage>
</organism>
<gene>
    <name evidence="1" type="ORF">FA95DRAFT_1478698</name>
</gene>
<evidence type="ECO:0000313" key="1">
    <source>
        <dbReference type="EMBL" id="KAI0046230.1"/>
    </source>
</evidence>
<accession>A0ACB8RRM0</accession>
<protein>
    <submittedName>
        <fullName evidence="1">Uncharacterized protein</fullName>
    </submittedName>
</protein>
<dbReference type="EMBL" id="MU275931">
    <property type="protein sequence ID" value="KAI0046230.1"/>
    <property type="molecule type" value="Genomic_DNA"/>
</dbReference>
<dbReference type="Proteomes" id="UP000814033">
    <property type="component" value="Unassembled WGS sequence"/>
</dbReference>
<keyword evidence="2" id="KW-1185">Reference proteome</keyword>
<evidence type="ECO:0000313" key="2">
    <source>
        <dbReference type="Proteomes" id="UP000814033"/>
    </source>
</evidence>
<sequence>APGTTGLQANVSSECIGGHLGNELGPTQGKAHPDGNDWLRGFTLMVLLVLFPPGSDGGDFLLYRPGLYVREQNTAITWAVFKGNDVHSGSAPEVHNVAESDAWRE</sequence>
<reference evidence="1" key="2">
    <citation type="journal article" date="2022" name="New Phytol.">
        <title>Evolutionary transition to the ectomycorrhizal habit in the genomes of a hyperdiverse lineage of mushroom-forming fungi.</title>
        <authorList>
            <person name="Looney B."/>
            <person name="Miyauchi S."/>
            <person name="Morin E."/>
            <person name="Drula E."/>
            <person name="Courty P.E."/>
            <person name="Kohler A."/>
            <person name="Kuo A."/>
            <person name="LaButti K."/>
            <person name="Pangilinan J."/>
            <person name="Lipzen A."/>
            <person name="Riley R."/>
            <person name="Andreopoulos W."/>
            <person name="He G."/>
            <person name="Johnson J."/>
            <person name="Nolan M."/>
            <person name="Tritt A."/>
            <person name="Barry K.W."/>
            <person name="Grigoriev I.V."/>
            <person name="Nagy L.G."/>
            <person name="Hibbett D."/>
            <person name="Henrissat B."/>
            <person name="Matheny P.B."/>
            <person name="Labbe J."/>
            <person name="Martin F.M."/>
        </authorList>
    </citation>
    <scope>NUCLEOTIDE SEQUENCE</scope>
    <source>
        <strain evidence="1">FP105234-sp</strain>
    </source>
</reference>
<comment type="caution">
    <text evidence="1">The sequence shown here is derived from an EMBL/GenBank/DDBJ whole genome shotgun (WGS) entry which is preliminary data.</text>
</comment>
<proteinExistence type="predicted"/>
<feature type="non-terminal residue" evidence="1">
    <location>
        <position position="1"/>
    </location>
</feature>